<dbReference type="EMBL" id="JAWDGP010001257">
    <property type="protein sequence ID" value="KAK3793348.1"/>
    <property type="molecule type" value="Genomic_DNA"/>
</dbReference>
<comment type="caution">
    <text evidence="1">The sequence shown here is derived from an EMBL/GenBank/DDBJ whole genome shotgun (WGS) entry which is preliminary data.</text>
</comment>
<protein>
    <submittedName>
        <fullName evidence="1">Uncharacterized protein</fullName>
    </submittedName>
</protein>
<evidence type="ECO:0000313" key="2">
    <source>
        <dbReference type="Proteomes" id="UP001283361"/>
    </source>
</evidence>
<accession>A0AAE1E5A1</accession>
<evidence type="ECO:0000313" key="1">
    <source>
        <dbReference type="EMBL" id="KAK3793348.1"/>
    </source>
</evidence>
<name>A0AAE1E5A1_9GAST</name>
<organism evidence="1 2">
    <name type="scientific">Elysia crispata</name>
    <name type="common">lettuce slug</name>
    <dbReference type="NCBI Taxonomy" id="231223"/>
    <lineage>
        <taxon>Eukaryota</taxon>
        <taxon>Metazoa</taxon>
        <taxon>Spiralia</taxon>
        <taxon>Lophotrochozoa</taxon>
        <taxon>Mollusca</taxon>
        <taxon>Gastropoda</taxon>
        <taxon>Heterobranchia</taxon>
        <taxon>Euthyneura</taxon>
        <taxon>Panpulmonata</taxon>
        <taxon>Sacoglossa</taxon>
        <taxon>Placobranchoidea</taxon>
        <taxon>Plakobranchidae</taxon>
        <taxon>Elysia</taxon>
    </lineage>
</organism>
<reference evidence="1" key="1">
    <citation type="journal article" date="2023" name="G3 (Bethesda)">
        <title>A reference genome for the long-term kleptoplast-retaining sea slug Elysia crispata morphotype clarki.</title>
        <authorList>
            <person name="Eastman K.E."/>
            <person name="Pendleton A.L."/>
            <person name="Shaikh M.A."/>
            <person name="Suttiyut T."/>
            <person name="Ogas R."/>
            <person name="Tomko P."/>
            <person name="Gavelis G."/>
            <person name="Widhalm J.R."/>
            <person name="Wisecaver J.H."/>
        </authorList>
    </citation>
    <scope>NUCLEOTIDE SEQUENCE</scope>
    <source>
        <strain evidence="1">ECLA1</strain>
    </source>
</reference>
<sequence>MSQGDQLLNQCVSEKLVTSDISFKRNEGHIRYPLFPFDDDGEMCGNVNFRTIEEQLPLGYRNSVVQGQRTLHHNP</sequence>
<proteinExistence type="predicted"/>
<dbReference type="Proteomes" id="UP001283361">
    <property type="component" value="Unassembled WGS sequence"/>
</dbReference>
<gene>
    <name evidence="1" type="ORF">RRG08_012110</name>
</gene>
<dbReference type="AlphaFoldDB" id="A0AAE1E5A1"/>
<keyword evidence="2" id="KW-1185">Reference proteome</keyword>